<keyword evidence="1" id="KW-0378">Hydrolase</keyword>
<dbReference type="SUPFAM" id="SSF56219">
    <property type="entry name" value="DNase I-like"/>
    <property type="match status" value="1"/>
</dbReference>
<keyword evidence="2" id="KW-1185">Reference proteome</keyword>
<protein>
    <submittedName>
        <fullName evidence="1">Endonuclease</fullName>
    </submittedName>
</protein>
<reference evidence="1 2" key="1">
    <citation type="submission" date="2019-11" db="EMBL/GenBank/DDBJ databases">
        <title>Pseudooceanicola pacifica sp. nov., isolated from deep-sea sediment of the Pacific Ocean.</title>
        <authorList>
            <person name="Lyu L."/>
        </authorList>
    </citation>
    <scope>NUCLEOTIDE SEQUENCE [LARGE SCALE GENOMIC DNA]</scope>
    <source>
        <strain evidence="1 2">216_PA32_1</strain>
    </source>
</reference>
<gene>
    <name evidence="1" type="ORF">GLS40_07590</name>
</gene>
<sequence>MLYGDLRIQPEDDTATRRWKTRTTHDLQRLRAALNAAPAPGDTSRAPGRDQGRLRIATWNLREFDSGSYGYRLPEAFFYLAEVISAFDLVALQEVRGDLRALRRLMRLLGPDWDSIMTDADEGPAAHNERMVFVFDTTRVRFQGTAGELNLSGDNCLMLPDSVDLALPGGIRIELPDGTTLDQPDRIPSDKVGDGDYRIDPAALVDLPEGTRLVLPAGTQLAFKDRPAEFGFDVVNNRIANKRLDLQDGSSRAFSDPVRLRWPSGQVELASQQFARTPFIVYFQAAWVKIALCTVHIFFGSNSEGSPQLARRRAEIAALTAALSRKAREKNDSDANSFFAALGDFNIKSPEHETMSALRANGFEVPERIREIPAGSNVARDKYYDQIAFWQGDGGYGADSYARLEVADAGIFDVFRHVYRQGDEDPGGADEAYFRARMAEVGRSYADYRAWRTHQMSDHLPMWVEIESDFADAYLDSLVAGA</sequence>
<organism evidence="1 2">
    <name type="scientific">Pseudooceanicola pacificus</name>
    <dbReference type="NCBI Taxonomy" id="2676438"/>
    <lineage>
        <taxon>Bacteria</taxon>
        <taxon>Pseudomonadati</taxon>
        <taxon>Pseudomonadota</taxon>
        <taxon>Alphaproteobacteria</taxon>
        <taxon>Rhodobacterales</taxon>
        <taxon>Paracoccaceae</taxon>
        <taxon>Pseudooceanicola</taxon>
    </lineage>
</organism>
<name>A0A844W4Z4_9RHOB</name>
<dbReference type="GO" id="GO:0004519">
    <property type="term" value="F:endonuclease activity"/>
    <property type="evidence" value="ECO:0007669"/>
    <property type="project" value="UniProtKB-KW"/>
</dbReference>
<evidence type="ECO:0000313" key="2">
    <source>
        <dbReference type="Proteomes" id="UP000443843"/>
    </source>
</evidence>
<proteinExistence type="predicted"/>
<dbReference type="Proteomes" id="UP000443843">
    <property type="component" value="Unassembled WGS sequence"/>
</dbReference>
<dbReference type="InterPro" id="IPR036691">
    <property type="entry name" value="Endo/exonu/phosph_ase_sf"/>
</dbReference>
<keyword evidence="1" id="KW-0540">Nuclease</keyword>
<dbReference type="RefSeq" id="WP_160382135.1">
    <property type="nucleotide sequence ID" value="NZ_WNXQ01000003.1"/>
</dbReference>
<evidence type="ECO:0000313" key="1">
    <source>
        <dbReference type="EMBL" id="MWB77881.1"/>
    </source>
</evidence>
<dbReference type="EMBL" id="WNXQ01000003">
    <property type="protein sequence ID" value="MWB77881.1"/>
    <property type="molecule type" value="Genomic_DNA"/>
</dbReference>
<accession>A0A844W4Z4</accession>
<dbReference type="Gene3D" id="3.60.10.10">
    <property type="entry name" value="Endonuclease/exonuclease/phosphatase"/>
    <property type="match status" value="2"/>
</dbReference>
<comment type="caution">
    <text evidence="1">The sequence shown here is derived from an EMBL/GenBank/DDBJ whole genome shotgun (WGS) entry which is preliminary data.</text>
</comment>
<keyword evidence="1" id="KW-0255">Endonuclease</keyword>
<dbReference type="AlphaFoldDB" id="A0A844W4Z4"/>